<name>A0A2R8C053_9RHOB</name>
<gene>
    <name evidence="1" type="ORF">PAA8504_03567</name>
</gene>
<organism evidence="1 2">
    <name type="scientific">Palleronia abyssalis</name>
    <dbReference type="NCBI Taxonomy" id="1501240"/>
    <lineage>
        <taxon>Bacteria</taxon>
        <taxon>Pseudomonadati</taxon>
        <taxon>Pseudomonadota</taxon>
        <taxon>Alphaproteobacteria</taxon>
        <taxon>Rhodobacterales</taxon>
        <taxon>Roseobacteraceae</taxon>
        <taxon>Palleronia</taxon>
    </lineage>
</organism>
<dbReference type="Proteomes" id="UP000244912">
    <property type="component" value="Unassembled WGS sequence"/>
</dbReference>
<dbReference type="AlphaFoldDB" id="A0A2R8C053"/>
<keyword evidence="2" id="KW-1185">Reference proteome</keyword>
<evidence type="ECO:0000313" key="2">
    <source>
        <dbReference type="Proteomes" id="UP000244912"/>
    </source>
</evidence>
<proteinExistence type="predicted"/>
<sequence>MTGCIPDTPPADPAAASVCQPKMLLRTPALPGALLDLQGLAAAKGGMGVPIRVETHDGAAVAVTDRLVLGSISRTKQEASPG</sequence>
<dbReference type="EMBL" id="ONZF01000011">
    <property type="protein sequence ID" value="SPJ25716.1"/>
    <property type="molecule type" value="Genomic_DNA"/>
</dbReference>
<dbReference type="RefSeq" id="WP_108895451.1">
    <property type="nucleotide sequence ID" value="NZ_ONZF01000011.1"/>
</dbReference>
<evidence type="ECO:0000313" key="1">
    <source>
        <dbReference type="EMBL" id="SPJ25716.1"/>
    </source>
</evidence>
<reference evidence="1 2" key="1">
    <citation type="submission" date="2018-03" db="EMBL/GenBank/DDBJ databases">
        <authorList>
            <person name="Keele B.F."/>
        </authorList>
    </citation>
    <scope>NUCLEOTIDE SEQUENCE [LARGE SCALE GENOMIC DNA]</scope>
    <source>
        <strain evidence="1 2">CECT 8504</strain>
    </source>
</reference>
<accession>A0A2R8C053</accession>
<protein>
    <submittedName>
        <fullName evidence="1">Uncharacterized protein</fullName>
    </submittedName>
</protein>